<dbReference type="AlphaFoldDB" id="A0A3N4YUA2"/>
<proteinExistence type="predicted"/>
<evidence type="ECO:0000256" key="4">
    <source>
        <dbReference type="PROSITE-ProRule" id="PRU00473"/>
    </source>
</evidence>
<reference evidence="8 9" key="1">
    <citation type="submission" date="2018-11" db="EMBL/GenBank/DDBJ databases">
        <title>Sequencing the genomes of 1000 actinobacteria strains.</title>
        <authorList>
            <person name="Klenk H.-P."/>
        </authorList>
    </citation>
    <scope>NUCLEOTIDE SEQUENCE [LARGE SCALE GENOMIC DNA]</scope>
    <source>
        <strain evidence="8 9">DSM 15700</strain>
    </source>
</reference>
<name>A0A3N4YUA2_9MICO</name>
<dbReference type="OrthoDB" id="5186344at2"/>
<evidence type="ECO:0000313" key="8">
    <source>
        <dbReference type="EMBL" id="RPF22944.1"/>
    </source>
</evidence>
<feature type="chain" id="PRO_5038349241" evidence="6">
    <location>
        <begin position="21"/>
        <end position="517"/>
    </location>
</feature>
<organism evidence="8 9">
    <name type="scientific">Myceligenerans xiligouense</name>
    <dbReference type="NCBI Taxonomy" id="253184"/>
    <lineage>
        <taxon>Bacteria</taxon>
        <taxon>Bacillati</taxon>
        <taxon>Actinomycetota</taxon>
        <taxon>Actinomycetes</taxon>
        <taxon>Micrococcales</taxon>
        <taxon>Promicromonosporaceae</taxon>
        <taxon>Myceligenerans</taxon>
    </lineage>
</organism>
<dbReference type="EMBL" id="RKQZ01000001">
    <property type="protein sequence ID" value="RPF22944.1"/>
    <property type="molecule type" value="Genomic_DNA"/>
</dbReference>
<dbReference type="PANTHER" id="PTHR30329">
    <property type="entry name" value="STATOR ELEMENT OF FLAGELLAR MOTOR COMPLEX"/>
    <property type="match status" value="1"/>
</dbReference>
<evidence type="ECO:0000256" key="1">
    <source>
        <dbReference type="ARBA" id="ARBA00004442"/>
    </source>
</evidence>
<dbReference type="InterPro" id="IPR006665">
    <property type="entry name" value="OmpA-like"/>
</dbReference>
<evidence type="ECO:0000256" key="3">
    <source>
        <dbReference type="ARBA" id="ARBA00023237"/>
    </source>
</evidence>
<evidence type="ECO:0000313" key="9">
    <source>
        <dbReference type="Proteomes" id="UP000280501"/>
    </source>
</evidence>
<sequence length="517" mass="53533">MRRTALTLLTATLVSLSAGCGLLGPEDPVPDGGASSGAPTPATPSEGSEPPDGVVPVETAWAGTRLRLDVHPIETDGEYAVLRYDITATPDDPSDSPRWSTLELSLGGLGNSATDGRGVRLFDTGAGLVHPVAQGDDGPAATIERADGNDGDDDALRGTGTAVFAAPEGDTADVLFPRFGAALGVPVTEAGDGFTAAVDLTGGVEDAETRKIRAFTHSYDEESSTAAEGDQVTVTLASDVLFAPDEHTLSGKARAVVDRAADSIMNQADAGEVHVVGHTDDVDSDAYNQNLSERRAAAVAQRLEAALGSGYTLTEEGRGESEPAVEGTSPAARAANRRVEIEFQGHLVVEDDADDGDGLPETDAPTAENGPVTMASNGGEYEVRVTSMVRRPDAIVGTLTAERTGGDSVDAAWFLPSNLKMVGSRRFGTLAEAAGAHNLALLGSSERVLPFDYQASGAIENFPLRRLLGSEEVPTVDTGESARITVVWPDTGQDTVTVDAPERFRITGVPVTDGTGD</sequence>
<dbReference type="CDD" id="cd07185">
    <property type="entry name" value="OmpA_C-like"/>
    <property type="match status" value="1"/>
</dbReference>
<dbReference type="PROSITE" id="PS51123">
    <property type="entry name" value="OMPA_2"/>
    <property type="match status" value="1"/>
</dbReference>
<accession>A0A3N4YUA2</accession>
<dbReference type="Proteomes" id="UP000280501">
    <property type="component" value="Unassembled WGS sequence"/>
</dbReference>
<gene>
    <name evidence="8" type="ORF">EDD34_3623</name>
</gene>
<evidence type="ECO:0000259" key="7">
    <source>
        <dbReference type="PROSITE" id="PS51123"/>
    </source>
</evidence>
<dbReference type="InterPro" id="IPR050330">
    <property type="entry name" value="Bact_OuterMem_StrucFunc"/>
</dbReference>
<comment type="subcellular location">
    <subcellularLocation>
        <location evidence="1">Cell outer membrane</location>
    </subcellularLocation>
</comment>
<feature type="region of interest" description="Disordered" evidence="5">
    <location>
        <begin position="351"/>
        <end position="377"/>
    </location>
</feature>
<comment type="caution">
    <text evidence="8">The sequence shown here is derived from an EMBL/GenBank/DDBJ whole genome shotgun (WGS) entry which is preliminary data.</text>
</comment>
<keyword evidence="6" id="KW-0732">Signal</keyword>
<dbReference type="PROSITE" id="PS51257">
    <property type="entry name" value="PROKAR_LIPOPROTEIN"/>
    <property type="match status" value="1"/>
</dbReference>
<keyword evidence="2 4" id="KW-0472">Membrane</keyword>
<feature type="compositionally biased region" description="Acidic residues" evidence="5">
    <location>
        <begin position="351"/>
        <end position="360"/>
    </location>
</feature>
<keyword evidence="9" id="KW-1185">Reference proteome</keyword>
<dbReference type="PRINTS" id="PR01021">
    <property type="entry name" value="OMPADOMAIN"/>
</dbReference>
<feature type="domain" description="OmpA-like" evidence="7">
    <location>
        <begin position="229"/>
        <end position="347"/>
    </location>
</feature>
<dbReference type="SUPFAM" id="SSF103088">
    <property type="entry name" value="OmpA-like"/>
    <property type="match status" value="1"/>
</dbReference>
<feature type="region of interest" description="Disordered" evidence="5">
    <location>
        <begin position="313"/>
        <end position="333"/>
    </location>
</feature>
<dbReference type="Gene3D" id="3.30.1330.60">
    <property type="entry name" value="OmpA-like domain"/>
    <property type="match status" value="1"/>
</dbReference>
<dbReference type="PANTHER" id="PTHR30329:SF21">
    <property type="entry name" value="LIPOPROTEIN YIAD-RELATED"/>
    <property type="match status" value="1"/>
</dbReference>
<dbReference type="Pfam" id="PF00691">
    <property type="entry name" value="OmpA"/>
    <property type="match status" value="1"/>
</dbReference>
<evidence type="ECO:0000256" key="5">
    <source>
        <dbReference type="SAM" id="MobiDB-lite"/>
    </source>
</evidence>
<dbReference type="RefSeq" id="WP_123815798.1">
    <property type="nucleotide sequence ID" value="NZ_RKQZ01000001.1"/>
</dbReference>
<feature type="region of interest" description="Disordered" evidence="5">
    <location>
        <begin position="24"/>
        <end position="53"/>
    </location>
</feature>
<evidence type="ECO:0000256" key="2">
    <source>
        <dbReference type="ARBA" id="ARBA00023136"/>
    </source>
</evidence>
<dbReference type="InterPro" id="IPR036737">
    <property type="entry name" value="OmpA-like_sf"/>
</dbReference>
<dbReference type="InterPro" id="IPR006664">
    <property type="entry name" value="OMP_bac"/>
</dbReference>
<protein>
    <submittedName>
        <fullName evidence="8">OmpA family protein</fullName>
    </submittedName>
</protein>
<evidence type="ECO:0000256" key="6">
    <source>
        <dbReference type="SAM" id="SignalP"/>
    </source>
</evidence>
<dbReference type="GO" id="GO:0009279">
    <property type="term" value="C:cell outer membrane"/>
    <property type="evidence" value="ECO:0007669"/>
    <property type="project" value="UniProtKB-SubCell"/>
</dbReference>
<feature type="signal peptide" evidence="6">
    <location>
        <begin position="1"/>
        <end position="20"/>
    </location>
</feature>
<keyword evidence="3" id="KW-0998">Cell outer membrane</keyword>